<organism evidence="1">
    <name type="scientific">Arundo donax</name>
    <name type="common">Giant reed</name>
    <name type="synonym">Donax arundinaceus</name>
    <dbReference type="NCBI Taxonomy" id="35708"/>
    <lineage>
        <taxon>Eukaryota</taxon>
        <taxon>Viridiplantae</taxon>
        <taxon>Streptophyta</taxon>
        <taxon>Embryophyta</taxon>
        <taxon>Tracheophyta</taxon>
        <taxon>Spermatophyta</taxon>
        <taxon>Magnoliopsida</taxon>
        <taxon>Liliopsida</taxon>
        <taxon>Poales</taxon>
        <taxon>Poaceae</taxon>
        <taxon>PACMAD clade</taxon>
        <taxon>Arundinoideae</taxon>
        <taxon>Arundineae</taxon>
        <taxon>Arundo</taxon>
    </lineage>
</organism>
<sequence length="193" mass="21819">MDPLLASGVSGACQNPPALVNDCLHWIPHENLGNQLVVFDTRVEMFRWMNAPAVPDPRKGSSSSQLAHMDSKLIFASINTTGVEVWSVACYASAEWVWLYQLQLPLSEIDHFRGDETPTVQVLPLERQVLVQCTHNILLCDNTGVLKNFELPGHRVVMLPHVLKESLLQRSFLHLQEKDAAYLDPPFFHPLWD</sequence>
<reference evidence="1" key="2">
    <citation type="journal article" date="2015" name="Data Brief">
        <title>Shoot transcriptome of the giant reed, Arundo donax.</title>
        <authorList>
            <person name="Barrero R.A."/>
            <person name="Guerrero F.D."/>
            <person name="Moolhuijzen P."/>
            <person name="Goolsby J.A."/>
            <person name="Tidwell J."/>
            <person name="Bellgard S.E."/>
            <person name="Bellgard M.I."/>
        </authorList>
    </citation>
    <scope>NUCLEOTIDE SEQUENCE</scope>
    <source>
        <tissue evidence="1">Shoot tissue taken approximately 20 cm above the soil surface</tissue>
    </source>
</reference>
<protein>
    <recommendedName>
        <fullName evidence="2">F-box associated domain-containing protein</fullName>
    </recommendedName>
</protein>
<proteinExistence type="predicted"/>
<reference evidence="1" key="1">
    <citation type="submission" date="2014-09" db="EMBL/GenBank/DDBJ databases">
        <authorList>
            <person name="Magalhaes I.L.F."/>
            <person name="Oliveira U."/>
            <person name="Santos F.R."/>
            <person name="Vidigal T.H.D.A."/>
            <person name="Brescovit A.D."/>
            <person name="Santos A.J."/>
        </authorList>
    </citation>
    <scope>NUCLEOTIDE SEQUENCE</scope>
    <source>
        <tissue evidence="1">Shoot tissue taken approximately 20 cm above the soil surface</tissue>
    </source>
</reference>
<evidence type="ECO:0008006" key="2">
    <source>
        <dbReference type="Google" id="ProtNLM"/>
    </source>
</evidence>
<name>A0A0A9HP87_ARUDO</name>
<evidence type="ECO:0000313" key="1">
    <source>
        <dbReference type="EMBL" id="JAE36691.1"/>
    </source>
</evidence>
<accession>A0A0A9HP87</accession>
<dbReference type="AlphaFoldDB" id="A0A0A9HP87"/>
<dbReference type="EMBL" id="GBRH01161205">
    <property type="protein sequence ID" value="JAE36691.1"/>
    <property type="molecule type" value="Transcribed_RNA"/>
</dbReference>